<dbReference type="Pfam" id="PF13458">
    <property type="entry name" value="Peripla_BP_6"/>
    <property type="match status" value="1"/>
</dbReference>
<evidence type="ECO:0000256" key="3">
    <source>
        <dbReference type="ARBA" id="ARBA00022729"/>
    </source>
</evidence>
<evidence type="ECO:0000256" key="1">
    <source>
        <dbReference type="ARBA" id="ARBA00010062"/>
    </source>
</evidence>
<keyword evidence="3" id="KW-0732">Signal</keyword>
<dbReference type="PRINTS" id="PR00337">
    <property type="entry name" value="LEUILEVALBP"/>
</dbReference>
<dbReference type="InterPro" id="IPR000709">
    <property type="entry name" value="Leu_Ile_Val-bd"/>
</dbReference>
<keyword evidence="4" id="KW-0029">Amino-acid transport</keyword>
<gene>
    <name evidence="6" type="ORF">HNP48_004585</name>
</gene>
<keyword evidence="2" id="KW-0813">Transport</keyword>
<dbReference type="CDD" id="cd06326">
    <property type="entry name" value="PBP1_ABC_ligand_binding-like"/>
    <property type="match status" value="1"/>
</dbReference>
<dbReference type="GO" id="GO:0006865">
    <property type="term" value="P:amino acid transport"/>
    <property type="evidence" value="ECO:0007669"/>
    <property type="project" value="UniProtKB-KW"/>
</dbReference>
<dbReference type="SUPFAM" id="SSF53822">
    <property type="entry name" value="Periplasmic binding protein-like I"/>
    <property type="match status" value="1"/>
</dbReference>
<dbReference type="RefSeq" id="WP_184861380.1">
    <property type="nucleotide sequence ID" value="NZ_JACHLK010000010.1"/>
</dbReference>
<accession>A0A7X0UB97</accession>
<dbReference type="EMBL" id="JACHLK010000010">
    <property type="protein sequence ID" value="MBB6561883.1"/>
    <property type="molecule type" value="Genomic_DNA"/>
</dbReference>
<comment type="similarity">
    <text evidence="1">Belongs to the leucine-binding protein family.</text>
</comment>
<keyword evidence="7" id="KW-1185">Reference proteome</keyword>
<dbReference type="PANTHER" id="PTHR47235">
    <property type="entry name" value="BLR6548 PROTEIN"/>
    <property type="match status" value="1"/>
</dbReference>
<name>A0A7X0UB97_9BURK</name>
<dbReference type="InterPro" id="IPR028081">
    <property type="entry name" value="Leu-bd"/>
</dbReference>
<organism evidence="6 7">
    <name type="scientific">Acidovorax soli</name>
    <dbReference type="NCBI Taxonomy" id="592050"/>
    <lineage>
        <taxon>Bacteria</taxon>
        <taxon>Pseudomonadati</taxon>
        <taxon>Pseudomonadota</taxon>
        <taxon>Betaproteobacteria</taxon>
        <taxon>Burkholderiales</taxon>
        <taxon>Comamonadaceae</taxon>
        <taxon>Acidovorax</taxon>
    </lineage>
</organism>
<dbReference type="AlphaFoldDB" id="A0A7X0UB97"/>
<evidence type="ECO:0000313" key="7">
    <source>
        <dbReference type="Proteomes" id="UP000575083"/>
    </source>
</evidence>
<dbReference type="Gene3D" id="3.40.50.2300">
    <property type="match status" value="2"/>
</dbReference>
<evidence type="ECO:0000259" key="5">
    <source>
        <dbReference type="Pfam" id="PF13458"/>
    </source>
</evidence>
<sequence length="390" mass="41587">MPIHHSAPLARPPSPAPTRRHVLCCAAAATTVTLPGWALAQQAEPWRIGQTAALTGPLAFPFVEMNKGIAAAFQEVNERGGIDGRRLQFTSADDGGDPAKAGANAKKLVEEDKVFALLSCGGTTSVMGALPVAMAARVPVIAPGTGSDALRPFNPLVFHARASYAQELNKIVQQLGSTGFTKCAVAYIDNPFGKATLAAFDAAAKVHNNKDWKAFLLPETEEGVARTVDEITAWQPTALISLAVGAVGIPFYKALRQRVKAPAFSISFLGSRPLLAALGESARGITVAQVAPNPDNIAKPIVKAYRDALKAHAAGAEPGYSSLEGYLSARLMIEALRRAGRTATREKLAEALHTMRPYDMGGFELRYGPQDHNGTDFVELSYFNGERFRR</sequence>
<proteinExistence type="inferred from homology"/>
<reference evidence="6 7" key="1">
    <citation type="submission" date="2020-08" db="EMBL/GenBank/DDBJ databases">
        <title>Functional genomics of gut bacteria from endangered species of beetles.</title>
        <authorList>
            <person name="Carlos-Shanley C."/>
        </authorList>
    </citation>
    <scope>NUCLEOTIDE SEQUENCE [LARGE SCALE GENOMIC DNA]</scope>
    <source>
        <strain evidence="6 7">S00198</strain>
    </source>
</reference>
<dbReference type="InterPro" id="IPR028082">
    <property type="entry name" value="Peripla_BP_I"/>
</dbReference>
<protein>
    <submittedName>
        <fullName evidence="6">ABC-type branched-subunit amino acid transport system substrate-binding protein</fullName>
    </submittedName>
</protein>
<evidence type="ECO:0000256" key="2">
    <source>
        <dbReference type="ARBA" id="ARBA00022448"/>
    </source>
</evidence>
<comment type="caution">
    <text evidence="6">The sequence shown here is derived from an EMBL/GenBank/DDBJ whole genome shotgun (WGS) entry which is preliminary data.</text>
</comment>
<feature type="domain" description="Leucine-binding protein" evidence="5">
    <location>
        <begin position="45"/>
        <end position="374"/>
    </location>
</feature>
<dbReference type="PANTHER" id="PTHR47235:SF1">
    <property type="entry name" value="BLR6548 PROTEIN"/>
    <property type="match status" value="1"/>
</dbReference>
<evidence type="ECO:0000256" key="4">
    <source>
        <dbReference type="ARBA" id="ARBA00022970"/>
    </source>
</evidence>
<dbReference type="Proteomes" id="UP000575083">
    <property type="component" value="Unassembled WGS sequence"/>
</dbReference>
<evidence type="ECO:0000313" key="6">
    <source>
        <dbReference type="EMBL" id="MBB6561883.1"/>
    </source>
</evidence>